<comment type="caution">
    <text evidence="2">The sequence shown here is derived from an EMBL/GenBank/DDBJ whole genome shotgun (WGS) entry which is preliminary data.</text>
</comment>
<name>A0ABN7RMF7_THEXY</name>
<keyword evidence="3" id="KW-1185">Reference proteome</keyword>
<gene>
    <name evidence="2" type="primary">txxe 35</name>
    <name evidence="2" type="ORF">TXXE_02490</name>
</gene>
<evidence type="ECO:0000313" key="3">
    <source>
        <dbReference type="Proteomes" id="UP000681526"/>
    </source>
</evidence>
<dbReference type="Proteomes" id="UP000681526">
    <property type="component" value="Unassembled WGS sequence"/>
</dbReference>
<dbReference type="Pfam" id="PF14395">
    <property type="entry name" value="COOH-NH2_lig"/>
    <property type="match status" value="1"/>
</dbReference>
<organism evidence="2 3">
    <name type="scientific">Thermobacillus xylanilyticus</name>
    <dbReference type="NCBI Taxonomy" id="76633"/>
    <lineage>
        <taxon>Bacteria</taxon>
        <taxon>Bacillati</taxon>
        <taxon>Bacillota</taxon>
        <taxon>Bacilli</taxon>
        <taxon>Bacillales</taxon>
        <taxon>Paenibacillaceae</taxon>
        <taxon>Thermobacillus</taxon>
    </lineage>
</organism>
<evidence type="ECO:0000256" key="1">
    <source>
        <dbReference type="SAM" id="MobiDB-lite"/>
    </source>
</evidence>
<dbReference type="RefSeq" id="WP_244860374.1">
    <property type="nucleotide sequence ID" value="NZ_CAJRAY010000010.1"/>
</dbReference>
<dbReference type="EMBL" id="CAJRAY010000010">
    <property type="protein sequence ID" value="CAG5078718.1"/>
    <property type="molecule type" value="Genomic_DNA"/>
</dbReference>
<sequence>MTGRLWIDEQTAASGAMARIAAELQLPRCGRDGMPKAGDAVIMFRRPRRERAAAERGFDAGVWLMDGRPGLDPDDIGQMRLAGVRFDPSVAGGEAAAEGSDGHAGAAGGVRLFEVPVFHLQPLAVRRVGPGSGLLPADWNGPHPLRRRLEAAAVKALYAAGRDFGTVLLAAADDGAVRVAGPFGGPAERDLPLWAEAVRAFRAALAEEAEAEAGRRRELLIGADPEFLLVGPDGRVVSASRYFPRDGAAGSDALRVRGRLRCPVAELRPDPAPDPAGLMRGIRGLMRRAEAMTAEAGRPLRWLAGGMPVPGFALGGHLHLNVPPSARLLRVLDSCVALPLAAAEDARALRRRPRYGALGDFRAKPYGFEYRTPPSWLVSPLAAQAAFAAALLAAGHTALLAALTGLPSETEAGRRAYYEGDRDALRAIARRVHDAMRRVPGYASHRRWIAPFFAALEREAVWREEADIRPKWGLSVRNGDGGGNTGADGDRTGSRWPPPSTGAAASPGR</sequence>
<evidence type="ECO:0008006" key="4">
    <source>
        <dbReference type="Google" id="ProtNLM"/>
    </source>
</evidence>
<protein>
    <recommendedName>
        <fullName evidence="4">PhiEco32-like amidoligase-type 2 protein</fullName>
    </recommendedName>
</protein>
<proteinExistence type="predicted"/>
<feature type="region of interest" description="Disordered" evidence="1">
    <location>
        <begin position="472"/>
        <end position="509"/>
    </location>
</feature>
<dbReference type="InterPro" id="IPR025681">
    <property type="entry name" value="COOH-NH2_lig"/>
</dbReference>
<accession>A0ABN7RMF7</accession>
<evidence type="ECO:0000313" key="2">
    <source>
        <dbReference type="EMBL" id="CAG5078718.1"/>
    </source>
</evidence>
<reference evidence="2 3" key="1">
    <citation type="submission" date="2021-04" db="EMBL/GenBank/DDBJ databases">
        <authorList>
            <person name="Rakotoarivonina H."/>
        </authorList>
    </citation>
    <scope>NUCLEOTIDE SEQUENCE [LARGE SCALE GENOMIC DNA]</scope>
    <source>
        <strain evidence="2 3">XE</strain>
    </source>
</reference>